<proteinExistence type="predicted"/>
<protein>
    <submittedName>
        <fullName evidence="1">DUF4878 domain-containing protein</fullName>
    </submittedName>
</protein>
<gene>
    <name evidence="1" type="ORF">E2980_18655</name>
</gene>
<dbReference type="AlphaFoldDB" id="A0A4Y8LQN4"/>
<accession>A0A4Y8LQN4</accession>
<dbReference type="EMBL" id="SOMN01000032">
    <property type="protein sequence ID" value="TFE23692.1"/>
    <property type="molecule type" value="Genomic_DNA"/>
</dbReference>
<sequence length="89" mass="10232">MVSYLSISSMDFPEGEDMDSFIEMLEGEFEGGGMDLRNYEIRDVDVEEDNATVDYEVVYMEDGEKLTEEDSFDLVKVEDKWYIDGGLGF</sequence>
<reference evidence="1 2" key="1">
    <citation type="submission" date="2019-03" db="EMBL/GenBank/DDBJ databases">
        <title>Cohnella endophytica sp. nov., a novel endophytic bacterium isolated from bark of Sonneratia apetala.</title>
        <authorList>
            <person name="Tuo L."/>
        </authorList>
    </citation>
    <scope>NUCLEOTIDE SEQUENCE [LARGE SCALE GENOMIC DNA]</scope>
    <source>
        <strain evidence="1 2">CCTCC AB 208254</strain>
    </source>
</reference>
<keyword evidence="2" id="KW-1185">Reference proteome</keyword>
<dbReference type="Gene3D" id="3.10.450.50">
    <property type="match status" value="1"/>
</dbReference>
<comment type="caution">
    <text evidence="1">The sequence shown here is derived from an EMBL/GenBank/DDBJ whole genome shotgun (WGS) entry which is preliminary data.</text>
</comment>
<dbReference type="Proteomes" id="UP000297900">
    <property type="component" value="Unassembled WGS sequence"/>
</dbReference>
<name>A0A4Y8LQN4_9BACL</name>
<evidence type="ECO:0000313" key="1">
    <source>
        <dbReference type="EMBL" id="TFE23692.1"/>
    </source>
</evidence>
<evidence type="ECO:0000313" key="2">
    <source>
        <dbReference type="Proteomes" id="UP000297900"/>
    </source>
</evidence>
<dbReference type="RefSeq" id="WP_135153744.1">
    <property type="nucleotide sequence ID" value="NZ_SOMN01000032.1"/>
</dbReference>
<organism evidence="1 2">
    <name type="scientific">Cohnella luojiensis</name>
    <dbReference type="NCBI Taxonomy" id="652876"/>
    <lineage>
        <taxon>Bacteria</taxon>
        <taxon>Bacillati</taxon>
        <taxon>Bacillota</taxon>
        <taxon>Bacilli</taxon>
        <taxon>Bacillales</taxon>
        <taxon>Paenibacillaceae</taxon>
        <taxon>Cohnella</taxon>
    </lineage>
</organism>
<dbReference type="OrthoDB" id="1453571at1239"/>